<name>A0ABQ9HD35_9NEOP</name>
<dbReference type="Proteomes" id="UP001159363">
    <property type="component" value="Chromosome 5"/>
</dbReference>
<feature type="region of interest" description="Disordered" evidence="1">
    <location>
        <begin position="1"/>
        <end position="21"/>
    </location>
</feature>
<organism evidence="2 3">
    <name type="scientific">Dryococelus australis</name>
    <dbReference type="NCBI Taxonomy" id="614101"/>
    <lineage>
        <taxon>Eukaryota</taxon>
        <taxon>Metazoa</taxon>
        <taxon>Ecdysozoa</taxon>
        <taxon>Arthropoda</taxon>
        <taxon>Hexapoda</taxon>
        <taxon>Insecta</taxon>
        <taxon>Pterygota</taxon>
        <taxon>Neoptera</taxon>
        <taxon>Polyneoptera</taxon>
        <taxon>Phasmatodea</taxon>
        <taxon>Verophasmatodea</taxon>
        <taxon>Anareolatae</taxon>
        <taxon>Phasmatidae</taxon>
        <taxon>Eurycanthinae</taxon>
        <taxon>Dryococelus</taxon>
    </lineage>
</organism>
<gene>
    <name evidence="2" type="ORF">PR048_018711</name>
</gene>
<feature type="region of interest" description="Disordered" evidence="1">
    <location>
        <begin position="200"/>
        <end position="283"/>
    </location>
</feature>
<proteinExistence type="predicted"/>
<evidence type="ECO:0000256" key="1">
    <source>
        <dbReference type="SAM" id="MobiDB-lite"/>
    </source>
</evidence>
<accession>A0ABQ9HD35</accession>
<sequence>MQRRGKREIPEKTRLPAASSSTIPTCGDSGLDGAVLYLLQLDGAVLYLLQLDCAVLYLLQLDCAVLYLLQLDCSVLYFFQLDCAVLYLLQLDCAVLYLLQLDCAVLYLLQLDGAVLYLLQLDCAVLYLLQLDGEVLYLLQLDCAVLHRLAGSGGECVGGVAAGASGRLLPPPKATTMLNNFCQPFSKYCPKLHGEASSVDERGGWGRGNKLSTGREKGRGVMQNAENASAPTCARKKRPDRTRQQLDLFLKRGGGGGPPSASRPSLRHLQRARPPPSTHHPCRHSIGAAVAQWLKLSPPNKANRTRLPAGSVLDFWHVGISPDDATGEGVQCQNTNSRSRGPKFHSLYGYPRFEFQCYPKSLQQISRTPCFAWADAFLPYLLSTRRLNNT</sequence>
<protein>
    <submittedName>
        <fullName evidence="2">Uncharacterized protein</fullName>
    </submittedName>
</protein>
<evidence type="ECO:0000313" key="2">
    <source>
        <dbReference type="EMBL" id="KAJ8882223.1"/>
    </source>
</evidence>
<evidence type="ECO:0000313" key="3">
    <source>
        <dbReference type="Proteomes" id="UP001159363"/>
    </source>
</evidence>
<comment type="caution">
    <text evidence="2">The sequence shown here is derived from an EMBL/GenBank/DDBJ whole genome shotgun (WGS) entry which is preliminary data.</text>
</comment>
<keyword evidence="3" id="KW-1185">Reference proteome</keyword>
<dbReference type="PANTHER" id="PTHR47202:SF2">
    <property type="entry name" value="G-PROTEIN COUPLED RECEPTORS FAMILY 1 PROFILE DOMAIN-CONTAINING PROTEIN"/>
    <property type="match status" value="1"/>
</dbReference>
<dbReference type="EMBL" id="JARBHB010000006">
    <property type="protein sequence ID" value="KAJ8882223.1"/>
    <property type="molecule type" value="Genomic_DNA"/>
</dbReference>
<reference evidence="2 3" key="1">
    <citation type="submission" date="2023-02" db="EMBL/GenBank/DDBJ databases">
        <title>LHISI_Scaffold_Assembly.</title>
        <authorList>
            <person name="Stuart O.P."/>
            <person name="Cleave R."/>
            <person name="Magrath M.J.L."/>
            <person name="Mikheyev A.S."/>
        </authorList>
    </citation>
    <scope>NUCLEOTIDE SEQUENCE [LARGE SCALE GENOMIC DNA]</scope>
    <source>
        <strain evidence="2">Daus_M_001</strain>
        <tissue evidence="2">Leg muscle</tissue>
    </source>
</reference>
<dbReference type="PANTHER" id="PTHR47202">
    <property type="entry name" value="HISTIDINE-RICH GLYCOPROTEIN"/>
    <property type="match status" value="1"/>
</dbReference>